<reference evidence="1 2" key="1">
    <citation type="submission" date="2019-08" db="EMBL/GenBank/DDBJ databases">
        <authorList>
            <person name="Seo M.-J."/>
        </authorList>
    </citation>
    <scope>NUCLEOTIDE SEQUENCE [LARGE SCALE GENOMIC DNA]</scope>
    <source>
        <strain evidence="1 2">KIGAM108</strain>
    </source>
</reference>
<dbReference type="SUPFAM" id="SSF52266">
    <property type="entry name" value="SGNH hydrolase"/>
    <property type="match status" value="1"/>
</dbReference>
<dbReference type="GO" id="GO:0016788">
    <property type="term" value="F:hydrolase activity, acting on ester bonds"/>
    <property type="evidence" value="ECO:0007669"/>
    <property type="project" value="InterPro"/>
</dbReference>
<dbReference type="RefSeq" id="WP_149071091.1">
    <property type="nucleotide sequence ID" value="NZ_VTHL01000010.1"/>
</dbReference>
<proteinExistence type="predicted"/>
<dbReference type="Proteomes" id="UP000322791">
    <property type="component" value="Unassembled WGS sequence"/>
</dbReference>
<dbReference type="Gene3D" id="3.40.50.1110">
    <property type="entry name" value="SGNH hydrolase"/>
    <property type="match status" value="1"/>
</dbReference>
<dbReference type="InterPro" id="IPR036514">
    <property type="entry name" value="SGNH_hydro_sf"/>
</dbReference>
<dbReference type="InterPro" id="IPR001087">
    <property type="entry name" value="GDSL"/>
</dbReference>
<comment type="caution">
    <text evidence="1">The sequence shown here is derived from an EMBL/GenBank/DDBJ whole genome shotgun (WGS) entry which is preliminary data.</text>
</comment>
<organism evidence="1 2">
    <name type="scientific">Hymenobacter lutimineralis</name>
    <dbReference type="NCBI Taxonomy" id="2606448"/>
    <lineage>
        <taxon>Bacteria</taxon>
        <taxon>Pseudomonadati</taxon>
        <taxon>Bacteroidota</taxon>
        <taxon>Cytophagia</taxon>
        <taxon>Cytophagales</taxon>
        <taxon>Hymenobacteraceae</taxon>
        <taxon>Hymenobacter</taxon>
    </lineage>
</organism>
<dbReference type="AlphaFoldDB" id="A0A5D6V177"/>
<evidence type="ECO:0000313" key="1">
    <source>
        <dbReference type="EMBL" id="TYZ09296.1"/>
    </source>
</evidence>
<dbReference type="Pfam" id="PF00657">
    <property type="entry name" value="Lipase_GDSL"/>
    <property type="match status" value="1"/>
</dbReference>
<dbReference type="EMBL" id="VTHL01000010">
    <property type="protein sequence ID" value="TYZ09296.1"/>
    <property type="molecule type" value="Genomic_DNA"/>
</dbReference>
<keyword evidence="2" id="KW-1185">Reference proteome</keyword>
<sequence length="454" mass="47044">MYKIFKNTLPGLALLGLVLGGCQPELEAPKADKGSADFSKYVAVGNSLTAGYQSGGLSNASQANSYPAMLAMQFKKVGGGDFVQPSFKAGQENGSGYLSLAGFNANGTPRLVPVTTSLAYTGQQLPSGQNQLTAYEGAQPNNLGVPGISVISSVSELTGGLAPYGAINPFFNRLLSGTEVLTTDYLTYIGRATPTFFTFWLGNNDVLTYATNGGVASATNPFSGLSDTTRFGRGYRALLGTISKNGTVKGAVANIPGVTALPYFTTVRVAAINASIKANPALPNAALAGLYITTGKGEVRAATASDLLVLTSTSVIGTPSTDANNPFPVGVGYAPTQSNPLPSQYVLDADEISAITTRTAQLNSIIAKSARQYKQPLVDMATLFTGISANGIATNGVTNTTSFISGNLFSLDGVHPTPRGYAVVANEFIRVINQTYGASVPFLNPNEYPGIPLP</sequence>
<evidence type="ECO:0000313" key="2">
    <source>
        <dbReference type="Proteomes" id="UP000322791"/>
    </source>
</evidence>
<accession>A0A5D6V177</accession>
<protein>
    <submittedName>
        <fullName evidence="1">G-D-S-L family lipolytic protein</fullName>
    </submittedName>
</protein>
<name>A0A5D6V177_9BACT</name>
<dbReference type="PROSITE" id="PS51257">
    <property type="entry name" value="PROKAR_LIPOPROTEIN"/>
    <property type="match status" value="1"/>
</dbReference>
<gene>
    <name evidence="1" type="ORF">FY528_11165</name>
</gene>